<dbReference type="SUPFAM" id="SSF53474">
    <property type="entry name" value="alpha/beta-Hydrolases"/>
    <property type="match status" value="1"/>
</dbReference>
<evidence type="ECO:0000259" key="1">
    <source>
        <dbReference type="Pfam" id="PF12146"/>
    </source>
</evidence>
<dbReference type="InterPro" id="IPR029058">
    <property type="entry name" value="AB_hydrolase_fold"/>
</dbReference>
<dbReference type="EMBL" id="BAAAEU010000025">
    <property type="protein sequence ID" value="GAA0723183.1"/>
    <property type="molecule type" value="Genomic_DNA"/>
</dbReference>
<evidence type="ECO:0000313" key="3">
    <source>
        <dbReference type="Proteomes" id="UP001501523"/>
    </source>
</evidence>
<dbReference type="GO" id="GO:0016787">
    <property type="term" value="F:hydrolase activity"/>
    <property type="evidence" value="ECO:0007669"/>
    <property type="project" value="UniProtKB-KW"/>
</dbReference>
<dbReference type="Pfam" id="PF12146">
    <property type="entry name" value="Hydrolase_4"/>
    <property type="match status" value="1"/>
</dbReference>
<dbReference type="InterPro" id="IPR022742">
    <property type="entry name" value="Hydrolase_4"/>
</dbReference>
<protein>
    <submittedName>
        <fullName evidence="2">Alpha/beta fold hydrolase</fullName>
    </submittedName>
</protein>
<evidence type="ECO:0000313" key="2">
    <source>
        <dbReference type="EMBL" id="GAA0723183.1"/>
    </source>
</evidence>
<dbReference type="Proteomes" id="UP001501523">
    <property type="component" value="Unassembled WGS sequence"/>
</dbReference>
<keyword evidence="2" id="KW-0378">Hydrolase</keyword>
<dbReference type="Gene3D" id="3.40.50.1820">
    <property type="entry name" value="alpha/beta hydrolase"/>
    <property type="match status" value="1"/>
</dbReference>
<dbReference type="PIRSF" id="PIRSF017388">
    <property type="entry name" value="Esterase_lipase"/>
    <property type="match status" value="1"/>
</dbReference>
<keyword evidence="3" id="KW-1185">Reference proteome</keyword>
<dbReference type="PANTHER" id="PTHR11614">
    <property type="entry name" value="PHOSPHOLIPASE-RELATED"/>
    <property type="match status" value="1"/>
</dbReference>
<organism evidence="2 3">
    <name type="scientific">Dokdonella soli</name>
    <dbReference type="NCBI Taxonomy" id="529810"/>
    <lineage>
        <taxon>Bacteria</taxon>
        <taxon>Pseudomonadati</taxon>
        <taxon>Pseudomonadota</taxon>
        <taxon>Gammaproteobacteria</taxon>
        <taxon>Lysobacterales</taxon>
        <taxon>Rhodanobacteraceae</taxon>
        <taxon>Dokdonella</taxon>
    </lineage>
</organism>
<dbReference type="InterPro" id="IPR051044">
    <property type="entry name" value="MAG_DAG_Lipase"/>
</dbReference>
<accession>A0ABP3U6P6</accession>
<feature type="domain" description="Serine aminopeptidase S33" evidence="1">
    <location>
        <begin position="22"/>
        <end position="258"/>
    </location>
</feature>
<proteinExistence type="predicted"/>
<reference evidence="3" key="1">
    <citation type="journal article" date="2019" name="Int. J. Syst. Evol. Microbiol.">
        <title>The Global Catalogue of Microorganisms (GCM) 10K type strain sequencing project: providing services to taxonomists for standard genome sequencing and annotation.</title>
        <authorList>
            <consortium name="The Broad Institute Genomics Platform"/>
            <consortium name="The Broad Institute Genome Sequencing Center for Infectious Disease"/>
            <person name="Wu L."/>
            <person name="Ma J."/>
        </authorList>
    </citation>
    <scope>NUCLEOTIDE SEQUENCE [LARGE SCALE GENOMIC DNA]</scope>
    <source>
        <strain evidence="3">JCM 15421</strain>
    </source>
</reference>
<dbReference type="InterPro" id="IPR012354">
    <property type="entry name" value="Esterase_lipase"/>
</dbReference>
<sequence length="292" mass="31718">MSNPQSMIKPSEFHLSGGRSGVLLIHGLTGTPTEMRFVGNGLHRAGFSVLGMQLAGHCGDEADLLATGWQDWYASVVEAADRLREQVDHLFVAGLSMGAVLALKLAIDRPREVDGLGLYGTTFFHDGWATPPIGRLAFLLPLLTSLGIGRRNSSAETEPYGIKDERIRNRIVGAMLSGDSQAAGLAGFPWPSLAELQRLSVHVRNRIGRVRAPCFVAHSSNDDVASLRNVRIIERGVRAPVESLLLDNSYHMVTVDQERGKVIEQSATFFQQIADRKPLDVPRGASMATAID</sequence>
<gene>
    <name evidence="2" type="ORF">GCM10009105_34970</name>
</gene>
<name>A0ABP3U6P6_9GAMM</name>
<comment type="caution">
    <text evidence="2">The sequence shown here is derived from an EMBL/GenBank/DDBJ whole genome shotgun (WGS) entry which is preliminary data.</text>
</comment>